<dbReference type="Pfam" id="PF00072">
    <property type="entry name" value="Response_reg"/>
    <property type="match status" value="1"/>
</dbReference>
<evidence type="ECO:0000256" key="1">
    <source>
        <dbReference type="ARBA" id="ARBA00018672"/>
    </source>
</evidence>
<sequence length="246" mass="28180">MLRIAICDDQPNELAILNDYIAEYLDNHTLEAEVKKFSHPDTFLTTIESQSFHLYILDIVMPMVSGIELGKEIRRLDREAQIIYATTEPQFALQAYAASPINYLVKPINKAQLFDTLTLAISKADLAEEQTFAVKTADSLRVIKLSEIVCCEYSNHSVLFCLSKGEEVQSRTIRENFTVYTSLILRDRHFLQCHTSFVVNLRRVERFAKDSFTLCGGKMIPIAIKQYATVRDTYMDYLMARGRSND</sequence>
<dbReference type="SUPFAM" id="SSF52172">
    <property type="entry name" value="CheY-like"/>
    <property type="match status" value="1"/>
</dbReference>
<comment type="function">
    <text evidence="2">May play the central regulatory role in sporulation. It may be an element of the effector pathway responsible for the activation of sporulation genes in response to nutritional stress. Spo0A may act in concert with spo0H (a sigma factor) to control the expression of some genes that are critical to the sporulation process.</text>
</comment>
<reference evidence="5" key="1">
    <citation type="submission" date="2010-07" db="EMBL/GenBank/DDBJ databases">
        <title>Complete sequence of Clostridium saccharolyticum WM1.</title>
        <authorList>
            <consortium name="US DOE Joint Genome Institute"/>
            <person name="Lucas S."/>
            <person name="Copeland A."/>
            <person name="Lapidus A."/>
            <person name="Cheng J.-F."/>
            <person name="Bruce D."/>
            <person name="Goodwin L."/>
            <person name="Pitluck S."/>
            <person name="Chertkov O."/>
            <person name="Detter J.C."/>
            <person name="Han C."/>
            <person name="Tapia R."/>
            <person name="Land M."/>
            <person name="Hauser L."/>
            <person name="Chang Y.-J."/>
            <person name="Jeffries C."/>
            <person name="Kyrpides N."/>
            <person name="Ivanova N."/>
            <person name="Mikhailova N."/>
            <person name="Mouttaki H."/>
            <person name="Lin L."/>
            <person name="Zhou J."/>
            <person name="Hemme C.L."/>
            <person name="Woyke T."/>
        </authorList>
    </citation>
    <scope>NUCLEOTIDE SEQUENCE [LARGE SCALE GENOMIC DNA]</scope>
    <source>
        <strain evidence="5">WM1</strain>
    </source>
</reference>
<accession>D9R5S9</accession>
<dbReference type="KEGG" id="csh:Closa_2706"/>
<evidence type="ECO:0000313" key="5">
    <source>
        <dbReference type="EMBL" id="ADL05262.1"/>
    </source>
</evidence>
<dbReference type="PANTHER" id="PTHR37299:SF1">
    <property type="entry name" value="STAGE 0 SPORULATION PROTEIN A HOMOLOG"/>
    <property type="match status" value="1"/>
</dbReference>
<feature type="modified residue" description="4-aspartylphosphate" evidence="3">
    <location>
        <position position="58"/>
    </location>
</feature>
<keyword evidence="3" id="KW-0597">Phosphoprotein</keyword>
<dbReference type="Gene3D" id="3.40.50.2300">
    <property type="match status" value="1"/>
</dbReference>
<dbReference type="eggNOG" id="COG3279">
    <property type="taxonomic scope" value="Bacteria"/>
</dbReference>
<dbReference type="RefSeq" id="WP_013273346.1">
    <property type="nucleotide sequence ID" value="NC_014376.1"/>
</dbReference>
<name>D9R5S9_LACSW</name>
<dbReference type="Proteomes" id="UP000001662">
    <property type="component" value="Chromosome"/>
</dbReference>
<dbReference type="PROSITE" id="PS50110">
    <property type="entry name" value="RESPONSE_REGULATORY"/>
    <property type="match status" value="1"/>
</dbReference>
<dbReference type="Gene3D" id="2.40.50.1020">
    <property type="entry name" value="LytTr DNA-binding domain"/>
    <property type="match status" value="1"/>
</dbReference>
<dbReference type="AlphaFoldDB" id="D9R5S9"/>
<dbReference type="InterPro" id="IPR011006">
    <property type="entry name" value="CheY-like_superfamily"/>
</dbReference>
<evidence type="ECO:0000259" key="4">
    <source>
        <dbReference type="PROSITE" id="PS50110"/>
    </source>
</evidence>
<dbReference type="OrthoDB" id="9802383at2"/>
<proteinExistence type="predicted"/>
<dbReference type="Pfam" id="PF04397">
    <property type="entry name" value="LytTR"/>
    <property type="match status" value="1"/>
</dbReference>
<dbReference type="GO" id="GO:0000156">
    <property type="term" value="F:phosphorelay response regulator activity"/>
    <property type="evidence" value="ECO:0007669"/>
    <property type="project" value="InterPro"/>
</dbReference>
<feature type="domain" description="Response regulatory" evidence="4">
    <location>
        <begin position="3"/>
        <end position="121"/>
    </location>
</feature>
<dbReference type="PANTHER" id="PTHR37299">
    <property type="entry name" value="TRANSCRIPTIONAL REGULATOR-RELATED"/>
    <property type="match status" value="1"/>
</dbReference>
<dbReference type="STRING" id="610130.Closa_2706"/>
<dbReference type="SMART" id="SM00850">
    <property type="entry name" value="LytTR"/>
    <property type="match status" value="1"/>
</dbReference>
<dbReference type="HOGENOM" id="CLU_000445_14_2_9"/>
<evidence type="ECO:0000256" key="2">
    <source>
        <dbReference type="ARBA" id="ARBA00024867"/>
    </source>
</evidence>
<keyword evidence="6" id="KW-1185">Reference proteome</keyword>
<organism evidence="5 6">
    <name type="scientific">Lacrimispora saccharolytica (strain ATCC 35040 / DSM 2544 / NRCC 2533 / WM1)</name>
    <name type="common">Clostridium saccharolyticum</name>
    <dbReference type="NCBI Taxonomy" id="610130"/>
    <lineage>
        <taxon>Bacteria</taxon>
        <taxon>Bacillati</taxon>
        <taxon>Bacillota</taxon>
        <taxon>Clostridia</taxon>
        <taxon>Lachnospirales</taxon>
        <taxon>Lachnospiraceae</taxon>
        <taxon>Lacrimispora</taxon>
    </lineage>
</organism>
<dbReference type="SMART" id="SM00448">
    <property type="entry name" value="REC"/>
    <property type="match status" value="1"/>
</dbReference>
<dbReference type="EMBL" id="CP002109">
    <property type="protein sequence ID" value="ADL05262.1"/>
    <property type="molecule type" value="Genomic_DNA"/>
</dbReference>
<dbReference type="GO" id="GO:0003677">
    <property type="term" value="F:DNA binding"/>
    <property type="evidence" value="ECO:0007669"/>
    <property type="project" value="InterPro"/>
</dbReference>
<evidence type="ECO:0000256" key="3">
    <source>
        <dbReference type="PROSITE-ProRule" id="PRU00169"/>
    </source>
</evidence>
<dbReference type="PaxDb" id="610130-Closa_2706"/>
<protein>
    <recommendedName>
        <fullName evidence="1">Stage 0 sporulation protein A homolog</fullName>
    </recommendedName>
</protein>
<gene>
    <name evidence="5" type="ordered locus">Closa_2706</name>
</gene>
<dbReference type="InterPro" id="IPR007492">
    <property type="entry name" value="LytTR_DNA-bd_dom"/>
</dbReference>
<dbReference type="InterPro" id="IPR001789">
    <property type="entry name" value="Sig_transdc_resp-reg_receiver"/>
</dbReference>
<evidence type="ECO:0000313" key="6">
    <source>
        <dbReference type="Proteomes" id="UP000001662"/>
    </source>
</evidence>
<dbReference type="InterPro" id="IPR046947">
    <property type="entry name" value="LytR-like"/>
</dbReference>